<evidence type="ECO:0000313" key="7">
    <source>
        <dbReference type="Proteomes" id="UP001500831"/>
    </source>
</evidence>
<dbReference type="Gene3D" id="1.20.120.1630">
    <property type="match status" value="1"/>
</dbReference>
<dbReference type="Proteomes" id="UP001500831">
    <property type="component" value="Unassembled WGS sequence"/>
</dbReference>
<dbReference type="EMBL" id="BAAAVI010000005">
    <property type="protein sequence ID" value="GAA2853419.1"/>
    <property type="molecule type" value="Genomic_DNA"/>
</dbReference>
<name>A0ABP6I7Q2_9ACTN</name>
<keyword evidence="3 5" id="KW-1133">Transmembrane helix</keyword>
<dbReference type="Pfam" id="PF04191">
    <property type="entry name" value="PEMT"/>
    <property type="match status" value="1"/>
</dbReference>
<protein>
    <submittedName>
        <fullName evidence="6">Isoprenylcysteine carboxylmethyltransferase family protein</fullName>
    </submittedName>
</protein>
<proteinExistence type="predicted"/>
<comment type="caution">
    <text evidence="6">The sequence shown here is derived from an EMBL/GenBank/DDBJ whole genome shotgun (WGS) entry which is preliminary data.</text>
</comment>
<evidence type="ECO:0000313" key="6">
    <source>
        <dbReference type="EMBL" id="GAA2853419.1"/>
    </source>
</evidence>
<keyword evidence="4 5" id="KW-0472">Membrane</keyword>
<gene>
    <name evidence="6" type="ORF">GCM10010517_11260</name>
</gene>
<feature type="transmembrane region" description="Helical" evidence="5">
    <location>
        <begin position="49"/>
        <end position="69"/>
    </location>
</feature>
<organism evidence="6 7">
    <name type="scientific">Streptosporangium fragile</name>
    <dbReference type="NCBI Taxonomy" id="46186"/>
    <lineage>
        <taxon>Bacteria</taxon>
        <taxon>Bacillati</taxon>
        <taxon>Actinomycetota</taxon>
        <taxon>Actinomycetes</taxon>
        <taxon>Streptosporangiales</taxon>
        <taxon>Streptosporangiaceae</taxon>
        <taxon>Streptosporangium</taxon>
    </lineage>
</organism>
<comment type="subcellular location">
    <subcellularLocation>
        <location evidence="1">Endomembrane system</location>
        <topology evidence="1">Multi-pass membrane protein</topology>
    </subcellularLocation>
</comment>
<reference evidence="7" key="1">
    <citation type="journal article" date="2019" name="Int. J. Syst. Evol. Microbiol.">
        <title>The Global Catalogue of Microorganisms (GCM) 10K type strain sequencing project: providing services to taxonomists for standard genome sequencing and annotation.</title>
        <authorList>
            <consortium name="The Broad Institute Genomics Platform"/>
            <consortium name="The Broad Institute Genome Sequencing Center for Infectious Disease"/>
            <person name="Wu L."/>
            <person name="Ma J."/>
        </authorList>
    </citation>
    <scope>NUCLEOTIDE SEQUENCE [LARGE SCALE GENOMIC DNA]</scope>
    <source>
        <strain evidence="7">JCM 6242</strain>
    </source>
</reference>
<keyword evidence="2 5" id="KW-0812">Transmembrane</keyword>
<evidence type="ECO:0000256" key="2">
    <source>
        <dbReference type="ARBA" id="ARBA00022692"/>
    </source>
</evidence>
<feature type="transmembrane region" description="Helical" evidence="5">
    <location>
        <begin position="81"/>
        <end position="101"/>
    </location>
</feature>
<accession>A0ABP6I7Q2</accession>
<evidence type="ECO:0000256" key="1">
    <source>
        <dbReference type="ARBA" id="ARBA00004127"/>
    </source>
</evidence>
<evidence type="ECO:0000256" key="4">
    <source>
        <dbReference type="ARBA" id="ARBA00023136"/>
    </source>
</evidence>
<dbReference type="InterPro" id="IPR007318">
    <property type="entry name" value="Phopholipid_MeTrfase"/>
</dbReference>
<evidence type="ECO:0000256" key="3">
    <source>
        <dbReference type="ARBA" id="ARBA00022989"/>
    </source>
</evidence>
<feature type="transmembrane region" description="Helical" evidence="5">
    <location>
        <begin position="130"/>
        <end position="159"/>
    </location>
</feature>
<evidence type="ECO:0000256" key="5">
    <source>
        <dbReference type="SAM" id="Phobius"/>
    </source>
</evidence>
<keyword evidence="7" id="KW-1185">Reference proteome</keyword>
<sequence>MAITALILFIAFLALVAGARTWIQVRRTGDTGDRREAARRDPVQRRIDGLAAAGALALGVVSPVAALAGLPPVVESSPVEVGGLVLALLGTAATFAAQLAMGDSWRAGVDPGERTTLVTSGPFGVVRNPILTAVLITCTGLTLMVPTVVGLAGLAAAVVANQLLVRLVEEPYLRRTHGEDYLRYAAAVGRFVPGVGRLR</sequence>